<dbReference type="PANTHER" id="PTHR46919">
    <property type="entry name" value="ZINC FINGER, C3HC4 TYPE (RING FINGER) FAMILY PROTEIN"/>
    <property type="match status" value="1"/>
</dbReference>
<dbReference type="Proteomes" id="UP000694562">
    <property type="component" value="Unplaced"/>
</dbReference>
<dbReference type="PROSITE" id="PS50910">
    <property type="entry name" value="HEPN"/>
    <property type="match status" value="1"/>
</dbReference>
<protein>
    <recommendedName>
        <fullName evidence="1">HEPN domain-containing protein</fullName>
    </recommendedName>
</protein>
<dbReference type="Pfam" id="PF05168">
    <property type="entry name" value="HEPN"/>
    <property type="match status" value="1"/>
</dbReference>
<accession>A0A8C4XNI1</accession>
<name>A0A8C4XNI1_FALTI</name>
<dbReference type="SUPFAM" id="SSF81593">
    <property type="entry name" value="Nucleotidyltransferase substrate binding subunit/domain"/>
    <property type="match status" value="1"/>
</dbReference>
<organism evidence="2 3">
    <name type="scientific">Falco tinnunculus</name>
    <name type="common">Common kestrel</name>
    <dbReference type="NCBI Taxonomy" id="100819"/>
    <lineage>
        <taxon>Eukaryota</taxon>
        <taxon>Metazoa</taxon>
        <taxon>Chordata</taxon>
        <taxon>Craniata</taxon>
        <taxon>Vertebrata</taxon>
        <taxon>Euteleostomi</taxon>
        <taxon>Archelosauria</taxon>
        <taxon>Archosauria</taxon>
        <taxon>Dinosauria</taxon>
        <taxon>Saurischia</taxon>
        <taxon>Theropoda</taxon>
        <taxon>Coelurosauria</taxon>
        <taxon>Aves</taxon>
        <taxon>Neognathae</taxon>
        <taxon>Neoaves</taxon>
        <taxon>Telluraves</taxon>
        <taxon>Australaves</taxon>
        <taxon>Falconiformes</taxon>
        <taxon>Falconidae</taxon>
        <taxon>Falco</taxon>
    </lineage>
</organism>
<evidence type="ECO:0000313" key="2">
    <source>
        <dbReference type="Ensembl" id="ENSFTIP00000010080.1"/>
    </source>
</evidence>
<keyword evidence="3" id="KW-1185">Reference proteome</keyword>
<dbReference type="SUPFAM" id="SSF55874">
    <property type="entry name" value="ATPase domain of HSP90 chaperone/DNA topoisomerase II/histidine kinase"/>
    <property type="match status" value="3"/>
</dbReference>
<proteinExistence type="predicted"/>
<reference evidence="2" key="2">
    <citation type="submission" date="2025-09" db="UniProtKB">
        <authorList>
            <consortium name="Ensembl"/>
        </authorList>
    </citation>
    <scope>IDENTIFICATION</scope>
</reference>
<dbReference type="Pfam" id="PF25794">
    <property type="entry name" value="SACS"/>
    <property type="match status" value="3"/>
</dbReference>
<dbReference type="OrthoDB" id="1262810at2759"/>
<dbReference type="PANTHER" id="PTHR46919:SF2">
    <property type="entry name" value="SACSIN"/>
    <property type="match status" value="1"/>
</dbReference>
<dbReference type="SMART" id="SM00748">
    <property type="entry name" value="HEPN"/>
    <property type="match status" value="1"/>
</dbReference>
<evidence type="ECO:0000313" key="3">
    <source>
        <dbReference type="Proteomes" id="UP000694562"/>
    </source>
</evidence>
<dbReference type="Gene3D" id="1.20.120.330">
    <property type="entry name" value="Nucleotidyltransferases domain 2"/>
    <property type="match status" value="1"/>
</dbReference>
<dbReference type="InterPro" id="IPR036890">
    <property type="entry name" value="HATPase_C_sf"/>
</dbReference>
<dbReference type="InterPro" id="IPR007842">
    <property type="entry name" value="HEPN_dom"/>
</dbReference>
<dbReference type="OMA" id="CIPVEEG"/>
<feature type="domain" description="HEPN" evidence="1">
    <location>
        <begin position="3834"/>
        <end position="3950"/>
    </location>
</feature>
<sequence length="3961" mass="436446">MARTQPSPEAFCQQAPTFLDYLHSILQKYPDGGQILKELVQNADDAGANEVVFVSDEREFDIAGGGLAGTQGPALLAYNDALMSPRDWAGLLHPGVSHKQKDPSTVGRFGLGFTSVYHLTDLPGVLSHPSLGVLDPECQVLPGAGARWDISATQDLPGLFEPFLAGLEAVGQHRGSPQGTLFRFPLRRQPSRITAGVSDPQRLRSLLQTFLTEAPLALLFLRHVRRVALHHVAPDGVQTLMGTLVASQQPLPVPGPSGAEGLSLTWSLVSLHGDGVEDDSKWLVATGRATEGPTVALGAGLGCYPELSLAHPLHGSCQGRLCCFLPLPATDEMVTGLPVHASAPFALSDDRRHLRWPEEGEEGEDDARWNALLLLNLLPRIYSHMATVAMSLSDADAYSIWPDPESMPSCGRIHSLVTHICRELAAACSLVPATEGTPGQLRAPEAVLLPEVAGDVAARQAVRALLVAAGEPVAEVPAHVRRVLALGMAEGVREATAGHVREVLRHREAVDLPATDRLSLLRYVAGDGHHAELQGLPLLPRADGTFVTFGTASATVYVDTSICPRQLLPGLAGSFLPSDLEPGLDSLLRGIAKAGLFSNLVLLNPAVTAQTLRLALPPTWTSQSSTPVTWCPAQGPPQPPASWFPALWQFLAHHVEDLGPLEGLPLVPLSPLDAPSICLAPLIPQSSLIFQAGEDQHLPPAVASVLEVLGCPVVLPGVWQRSLSHYVLPASPLGALRALGRQGAAAVASRLASLPASDVDSLRLYLADLPSLRKEDSATLAALPLFVPLPCLAAPQPAGLVPASATPVLEPGLELPRDVVLPEAMLQCRDEADRQLLGRLKKPLVSTACMVLEAIGAVARGAYAGLVAEKQALLLWVLQHGDVLFAQSPPLQQACSRLAFLESPKGPARPQDLYDPCNSTLRALLGPEHFPPAAFRSPPVLRALRALGLRQGEGCLTPFDILEAAASVSQHDAAALGRAQALIKVCNCPKALAGFSAEHLGKLQALPWVPRSKCTRNPTQPFLPPRKLRSAQYQPLVGLAMHLTDAFVPEAEQKLGLSQPPPPQKVWEQLRKLVGCRDVGEVVRALQPVYRHMQENLKTFGAAPDDAVVWTGAGFAQPRDAVLGYPEELEQELGKLVPELGKLVPCVPPEFLPYSCLFRAWGVGARVSEERAAAALRCLGQDIDTRSSRAGTAAELQVAVAVLEWLKSRGHRGEGTVPVPVRILEGSGFALRPAASTVYLDMDLEPEEDVQEVVHEAVPSSTAIFLGAELLSTRVLGPEPFTACGPSEAITLRLRNILREYGEESDLFTEMVQNAEDAGATVCRFLLDLRCCRKATSGLLDPGMAACHGPALWAYNNALFTEDDLRNITRVGAATKEGQAGQIGRFGLGFSSVYRVTDVPAVLSGETLLIFDPNGTHLGKHMPRPGCPGIRLDFSNRPRILRAFAEQFWPYHGIFGCRLPEPGPFPGSLFRLPFRTEEEAVKSQICSEAFGTERIQSLGTSFLGSNRLLLLFLKGVREMSLEMLPHTATSARDTMPLAMLRRKLIRDLGAPGGPPSRAAIEQFTACEESFKTTWHYLVLVCQGDGELLELFHQNRQAGLHPPPPMAGVALPLALTADGKWVPRLDAEEGRVFCHLPMPVNSGLPIHVHGAFSILSNRKGLWDTAHQGKWNRVLLRNAVPAAWLQALDQLRTMHEAGELKSYEYHVFWPDSNTARYPYVEAVTGFYQAMAARDGPRLFSDGCSWCSLQDARFLHQAVVRHPKLGAVAQRVFANTLPRPLLAVHLPEHVQRGLGRAVDAGTYDWPRFYCELVLPNLKDLSAVDREPLLLHALDISHDDVDKVLQRVPCIPATPHGHLQLINHLVHPGGRTATLYDPKDGRFPMGDAFLSPGILSQLERLGMVKDRMTLPELLERAKTVQLIWTKDHAQACQRAVCILQLLQDAVEERVDNTTQAAFQTVPLLPAVLPTGDHALLPAAQLYHHLHALLVGLIHPVLASKMLGENFSIPKEVTSFLGLDRQPPAARVLEQLQALSRSSNALSLETLQDSTHSCYRYLDMLLQRDHSSCDEVISAVAQREPFILVGSCFVPVMAVAERLSFEAAPYLHQLPEQYRPYSQLWECVGLRHTFAWEDYARVLCTLADMYAGEPLPAAELALALQLVSSGLMAVDKELDAYQTQQLFLPDQEGILRSCDKLCFNDTPWMPVDRDVLLCHEQLSRATALRCGVPTTRHRALERNRLLTGDLNSWVQPFGAHEDLPTRLKNILGEYPASARDIVTELLQNADDAGAGLVHFVWDRRQHPADATFSDNWNFLQGPALCIYNDSPFQQQDIEGIQRLGVGSKQGRQDVTGKYGLGFNTVFHFTDCPAFLTGDSALCVFDPHLYYVPNATMESPGGMFAVNPEFKKTFPDVYGTFLPSLFNLNKGVIFRLPLRTASGAAISRVSGMVVRDQDLRDMETVLAEEGEDLVLFLRHLHTVVFSEIPPDGEQALERLRVATELGNGDAELRRGFQERLSQTVDGNSPTSFSYIMTIKTSTAKASSVWRVMSQIGVQEGAEESPVPGRLPYGAVAACLKPLPHLDKVMGKAFCTLPLPLTTGLPVHINANFAVDAARRNLRQDTGSTEEAWNSFLLRRLVLPLYCAFLTRQWEALQPEGLQFKSLSDCQKRLTSHYLHFFPAGTGVLPTFQNMVREVYRHLSRARLPLVPVYHLKQPDSTVTMTWASPGGGDVLTEPYFLESKPEPVLQEVLQRLNMNLVPAFTHLRHIYKEFIAADVDAIAFQPDSLRRFLKALALPVPCRLAETPIRTAESCSILLRHCLEPMSTDKAEVELELEGLPLLATQDGCLNALSTHHPVFHSTFAHLFPRHCHLFIHRSISDLVLPCFVKMLGLLEATPLIQEALAQLNWTTDGQMWLKELWRFFSAVVYSVIMTKEEINTNMDSFMDHLQDLEVLPVQGRDRDLKQRLPLSSLPNVLFNCDRDVAKVLHKLGIPVLQLSLLPSNFAFSCLQARTLQATDPRAVVAWLAGTRADLHWKDLTEWDVTSLLHFVQGKLDLSAQQQLQLLPLFRKHDGEYVPVKPYRKVLLLSSQLPRALALYSLDKDMLLLTADRNHQLLAKDLQWELTDDKKLFKSVVLPRLSQLTAQQLMEALRLFFDLQHPYDIKFKEAAVKAFQTVAFIPDSHGVLRLASYFYDNTPSFRNLQLQYRFVPESFFVDLDYNRTAATAFLLEVGVCTTLSVQDFVALAKKIEYEATQARCHAEDLQLQQREMLNNLNTLLDDPSSMGFLEQIASIRFVPPLDIPPDLVNLHPPFAACTKPVALKGSVYYCQEDVAQLLWTSASILPKSFTLKQDDLKAMEVLVEIPTALVVANLEKVCRAACQTPEQVNTRARVLQKVYNFLQTHLKEVDAEHLASLPVVLAKSGDMAMPSQVVNSLLDEADFYPYLLTPDPCIALYVELLQHLGVVLLPTLTHYSYVLTQIHQESQASGILNAIQKNTVLLATRRFFQLLQEAQELPDFSTVAELYLLSTADCLESSHRLYFNDCVSSNTCRALGRTFVFMAELPGVRCNAWWLLQMLPERLQPRLLSEVTEQQLEERRLRPCRYGSHCAGQKRLQTLLVSPCFRRGLEALLQWQSHRAVMSVKEDGGFSLEQLKVQCCEDIRTVLVHCGAKVEGSSQSRVIYVCQAGGTQRLLYIRHAELVLGRQQLRIVETLAQEINTILGGQLEAPALSVLREMLVCQTPGEVATVLEENDVALQGAAPEPEKVVEPELEEGLQEEAVAEVNGSVHHGLATSWQLCDAKKPKVPQDLYLPCWGQDRHGSQLGNEAAMAPVPSIPEAQRWLRQAKSDLQAAYNDFRRGCPNWVLFKVHQTLQKALVAAILCHGEAFEAGMGLVGLARWLEIAQPKLKGLAEEVKWLHGCGVDGKATQYPSCHRFPTTPEEAFHSVDEEEVLRRAQGVLERLQDHVGRM</sequence>
<dbReference type="NCBIfam" id="NF047352">
    <property type="entry name" value="P_loop_sacsin"/>
    <property type="match status" value="3"/>
</dbReference>
<evidence type="ECO:0000259" key="1">
    <source>
        <dbReference type="PROSITE" id="PS50910"/>
    </source>
</evidence>
<dbReference type="Ensembl" id="ENSFTIT00000010520.1">
    <property type="protein sequence ID" value="ENSFTIP00000010080.1"/>
    <property type="gene ID" value="ENSFTIG00000006783.1"/>
</dbReference>
<dbReference type="InterPro" id="IPR058210">
    <property type="entry name" value="SACS/Nov_dom"/>
</dbReference>
<reference evidence="2" key="1">
    <citation type="submission" date="2025-08" db="UniProtKB">
        <authorList>
            <consortium name="Ensembl"/>
        </authorList>
    </citation>
    <scope>IDENTIFICATION</scope>
</reference>